<organism evidence="1 2">
    <name type="scientific">Sunxiuqinia elliptica</name>
    <dbReference type="NCBI Taxonomy" id="655355"/>
    <lineage>
        <taxon>Bacteria</taxon>
        <taxon>Pseudomonadati</taxon>
        <taxon>Bacteroidota</taxon>
        <taxon>Bacteroidia</taxon>
        <taxon>Marinilabiliales</taxon>
        <taxon>Prolixibacteraceae</taxon>
        <taxon>Sunxiuqinia</taxon>
    </lineage>
</organism>
<name>A0A4R6GQ01_9BACT</name>
<proteinExistence type="predicted"/>
<dbReference type="EMBL" id="SNWI01000010">
    <property type="protein sequence ID" value="TDN97246.1"/>
    <property type="molecule type" value="Genomic_DNA"/>
</dbReference>
<sequence>MPGFFIFHAGVPLDFPIRPAKKSAFSFHSIEPFIFAFVSRKVDRQTTSQTFKNMKESLF</sequence>
<gene>
    <name evidence="1" type="ORF">DET52_110164</name>
</gene>
<evidence type="ECO:0000313" key="2">
    <source>
        <dbReference type="Proteomes" id="UP000294848"/>
    </source>
</evidence>
<dbReference type="Proteomes" id="UP000294848">
    <property type="component" value="Unassembled WGS sequence"/>
</dbReference>
<protein>
    <submittedName>
        <fullName evidence="1">Uncharacterized protein</fullName>
    </submittedName>
</protein>
<accession>A0A4R6GQ01</accession>
<comment type="caution">
    <text evidence="1">The sequence shown here is derived from an EMBL/GenBank/DDBJ whole genome shotgun (WGS) entry which is preliminary data.</text>
</comment>
<reference evidence="1 2" key="1">
    <citation type="submission" date="2019-03" db="EMBL/GenBank/DDBJ databases">
        <title>Freshwater and sediment microbial communities from various areas in North America, analyzing microbe dynamics in response to fracking.</title>
        <authorList>
            <person name="Lamendella R."/>
        </authorList>
    </citation>
    <scope>NUCLEOTIDE SEQUENCE [LARGE SCALE GENOMIC DNA]</scope>
    <source>
        <strain evidence="1 2">114D</strain>
    </source>
</reference>
<evidence type="ECO:0000313" key="1">
    <source>
        <dbReference type="EMBL" id="TDN97246.1"/>
    </source>
</evidence>
<dbReference type="AlphaFoldDB" id="A0A4R6GQ01"/>